<comment type="subcellular location">
    <subcellularLocation>
        <location evidence="1">Membrane</location>
        <topology evidence="1">Multi-pass membrane protein</topology>
    </subcellularLocation>
</comment>
<sequence>MPEELQLDGVFGTQSIVPHPTKGHMITASMPHCTHTHSRFVLYMSGTEMEDYSSRELADMQLAHGCCVSTRTILWWLVFTGTAMNYITRMSINIAIVSMVKSRAAKHDNVSLTSECFNASIAHPTLNNGDVSGNATGPLDADDENRVSWDEYEQGLVLGSPYWLYWATQLPSSMVAHRYGSKIVFGLSNYIMCVLGVLIPFATFNNFYLLIAIRVLQGVIGGFVWPVLHAITASWVPPNERSKFITAYTGSSLGSAITFPLCGQLIHWFGWQSVFYATGVLGTVWFIAWWLLMFDSPEKHPRISITERDYIIAEIGKTKSNEKPLHSEKRFRWQILELNGGFHIQPQPENSSASSSLSSWLPSWWWPLKAALLVMKIEIKREVSHGAAATPPSWWHAGSAAVGHQLPTQSPNLYMKIPTPWIKMLTSVPVWLVIFTQWGNLWCLYTVFTQAPTYLYYIHGWDIQMTGILSGLPHIMRVVFAFVMSIICDYLLRTNKMSRTSVRKLAIAVCCLGQCVFNLGLAFSGCNSIIAILCMILATACTGVDTSGQLASMVDLSPNFASFIMGISNTISVMTGFLTPLVVGFLTFQNQTSSAWQMVYLVSALMVLVPDIFHLIFGTSEVQEWNYPVKSATQLEEIAREKEKLNPNFEENDKNNTRD</sequence>
<feature type="transmembrane region" description="Helical" evidence="7">
    <location>
        <begin position="73"/>
        <end position="97"/>
    </location>
</feature>
<feature type="transmembrane region" description="Helical" evidence="7">
    <location>
        <begin position="468"/>
        <end position="492"/>
    </location>
</feature>
<organism evidence="9">
    <name type="scientific">Timema genevievae</name>
    <name type="common">Walking stick</name>
    <dbReference type="NCBI Taxonomy" id="629358"/>
    <lineage>
        <taxon>Eukaryota</taxon>
        <taxon>Metazoa</taxon>
        <taxon>Ecdysozoa</taxon>
        <taxon>Arthropoda</taxon>
        <taxon>Hexapoda</taxon>
        <taxon>Insecta</taxon>
        <taxon>Pterygota</taxon>
        <taxon>Neoptera</taxon>
        <taxon>Polyneoptera</taxon>
        <taxon>Phasmatodea</taxon>
        <taxon>Timematodea</taxon>
        <taxon>Timematoidea</taxon>
        <taxon>Timematidae</taxon>
        <taxon>Timema</taxon>
    </lineage>
</organism>
<dbReference type="InterPro" id="IPR020846">
    <property type="entry name" value="MFS_dom"/>
</dbReference>
<evidence type="ECO:0000259" key="8">
    <source>
        <dbReference type="PROSITE" id="PS50850"/>
    </source>
</evidence>
<dbReference type="InterPro" id="IPR050382">
    <property type="entry name" value="MFS_Na/Anion_cotransporter"/>
</dbReference>
<evidence type="ECO:0000256" key="7">
    <source>
        <dbReference type="SAM" id="Phobius"/>
    </source>
</evidence>
<feature type="transmembrane region" description="Helical" evidence="7">
    <location>
        <begin position="207"/>
        <end position="232"/>
    </location>
</feature>
<gene>
    <name evidence="9" type="ORF">TGEB3V08_LOCUS4367</name>
</gene>
<protein>
    <recommendedName>
        <fullName evidence="8">Major facilitator superfamily (MFS) profile domain-containing protein</fullName>
    </recommendedName>
</protein>
<keyword evidence="3 7" id="KW-0812">Transmembrane</keyword>
<feature type="transmembrane region" description="Helical" evidence="7">
    <location>
        <begin position="244"/>
        <end position="268"/>
    </location>
</feature>
<evidence type="ECO:0000256" key="4">
    <source>
        <dbReference type="ARBA" id="ARBA00022847"/>
    </source>
</evidence>
<dbReference type="InterPro" id="IPR011701">
    <property type="entry name" value="MFS"/>
</dbReference>
<dbReference type="PROSITE" id="PS00018">
    <property type="entry name" value="EF_HAND_1"/>
    <property type="match status" value="1"/>
</dbReference>
<accession>A0A7R9PKA0</accession>
<dbReference type="InterPro" id="IPR036259">
    <property type="entry name" value="MFS_trans_sf"/>
</dbReference>
<evidence type="ECO:0000256" key="1">
    <source>
        <dbReference type="ARBA" id="ARBA00004141"/>
    </source>
</evidence>
<feature type="transmembrane region" description="Helical" evidence="7">
    <location>
        <begin position="274"/>
        <end position="292"/>
    </location>
</feature>
<dbReference type="FunFam" id="1.20.1250.20:FF:000003">
    <property type="entry name" value="Solute carrier family 17 member 3"/>
    <property type="match status" value="1"/>
</dbReference>
<feature type="transmembrane region" description="Helical" evidence="7">
    <location>
        <begin position="560"/>
        <end position="586"/>
    </location>
</feature>
<dbReference type="InterPro" id="IPR018247">
    <property type="entry name" value="EF_Hand_1_Ca_BS"/>
</dbReference>
<proteinExistence type="predicted"/>
<evidence type="ECO:0000256" key="6">
    <source>
        <dbReference type="ARBA" id="ARBA00023136"/>
    </source>
</evidence>
<keyword evidence="6 7" id="KW-0472">Membrane</keyword>
<dbReference type="Pfam" id="PF07690">
    <property type="entry name" value="MFS_1"/>
    <property type="match status" value="1"/>
</dbReference>
<dbReference type="EMBL" id="OE840500">
    <property type="protein sequence ID" value="CAD7590882.1"/>
    <property type="molecule type" value="Genomic_DNA"/>
</dbReference>
<evidence type="ECO:0000256" key="5">
    <source>
        <dbReference type="ARBA" id="ARBA00022989"/>
    </source>
</evidence>
<dbReference type="GO" id="GO:0006820">
    <property type="term" value="P:monoatomic anion transport"/>
    <property type="evidence" value="ECO:0007669"/>
    <property type="project" value="TreeGrafter"/>
</dbReference>
<dbReference type="AlphaFoldDB" id="A0A7R9PKA0"/>
<dbReference type="GO" id="GO:0015293">
    <property type="term" value="F:symporter activity"/>
    <property type="evidence" value="ECO:0007669"/>
    <property type="project" value="UniProtKB-KW"/>
</dbReference>
<keyword evidence="4" id="KW-0769">Symport</keyword>
<evidence type="ECO:0000313" key="9">
    <source>
        <dbReference type="EMBL" id="CAD7590882.1"/>
    </source>
</evidence>
<feature type="domain" description="Major facilitator superfamily (MFS) profile" evidence="8">
    <location>
        <begin position="77"/>
        <end position="622"/>
    </location>
</feature>
<dbReference type="GO" id="GO:0016020">
    <property type="term" value="C:membrane"/>
    <property type="evidence" value="ECO:0007669"/>
    <property type="project" value="UniProtKB-SubCell"/>
</dbReference>
<dbReference type="PROSITE" id="PS50850">
    <property type="entry name" value="MFS"/>
    <property type="match status" value="1"/>
</dbReference>
<feature type="transmembrane region" description="Helical" evidence="7">
    <location>
        <begin position="183"/>
        <end position="201"/>
    </location>
</feature>
<name>A0A7R9PKA0_TIMGE</name>
<dbReference type="PANTHER" id="PTHR11662:SF79">
    <property type="entry name" value="NA[+]-DEPENDENT INORGANIC PHOSPHATE COTRANSPORTER, ISOFORM A"/>
    <property type="match status" value="1"/>
</dbReference>
<dbReference type="PANTHER" id="PTHR11662">
    <property type="entry name" value="SOLUTE CARRIER FAMILY 17"/>
    <property type="match status" value="1"/>
</dbReference>
<keyword evidence="5 7" id="KW-1133">Transmembrane helix</keyword>
<evidence type="ECO:0000256" key="2">
    <source>
        <dbReference type="ARBA" id="ARBA00022448"/>
    </source>
</evidence>
<keyword evidence="2" id="KW-0813">Transport</keyword>
<dbReference type="Gene3D" id="1.20.1250.20">
    <property type="entry name" value="MFS general substrate transporter like domains"/>
    <property type="match status" value="2"/>
</dbReference>
<reference evidence="9" key="1">
    <citation type="submission" date="2020-11" db="EMBL/GenBank/DDBJ databases">
        <authorList>
            <person name="Tran Van P."/>
        </authorList>
    </citation>
    <scope>NUCLEOTIDE SEQUENCE</scope>
</reference>
<feature type="transmembrane region" description="Helical" evidence="7">
    <location>
        <begin position="598"/>
        <end position="617"/>
    </location>
</feature>
<evidence type="ECO:0000256" key="3">
    <source>
        <dbReference type="ARBA" id="ARBA00022692"/>
    </source>
</evidence>
<dbReference type="SUPFAM" id="SSF103473">
    <property type="entry name" value="MFS general substrate transporter"/>
    <property type="match status" value="1"/>
</dbReference>